<feature type="domain" description="YSIRK Gram-positive signal peptide" evidence="3">
    <location>
        <begin position="11"/>
        <end position="37"/>
    </location>
</feature>
<evidence type="ECO:0000256" key="2">
    <source>
        <dbReference type="SAM" id="MobiDB-lite"/>
    </source>
</evidence>
<proteinExistence type="predicted"/>
<feature type="region of interest" description="Disordered" evidence="2">
    <location>
        <begin position="84"/>
        <end position="123"/>
    </location>
</feature>
<dbReference type="EMBL" id="AWVP01000088">
    <property type="protein sequence ID" value="ERK56483.1"/>
    <property type="molecule type" value="Genomic_DNA"/>
</dbReference>
<comment type="caution">
    <text evidence="4">The sequence shown here is derived from an EMBL/GenBank/DDBJ whole genome shotgun (WGS) entry which is preliminary data.</text>
</comment>
<sequence length="123" mass="13843">MQNNRMSLNNEKRNKWSIRRLSGVGVASVIVASSMLGGATQIKAADLKTNKLTEVKESNDILQPKNIDEINKKLEMTGKSIKKSDMMTENSKVEKKVADNKAETKSQDKNMKHKHEMTKPEDV</sequence>
<dbReference type="AlphaFoldDB" id="U2RSI4"/>
<evidence type="ECO:0000313" key="4">
    <source>
        <dbReference type="EMBL" id="ERK56483.1"/>
    </source>
</evidence>
<dbReference type="NCBIfam" id="TIGR01168">
    <property type="entry name" value="YSIRK_signal"/>
    <property type="match status" value="1"/>
</dbReference>
<reference evidence="4 5" key="1">
    <citation type="submission" date="2013-08" db="EMBL/GenBank/DDBJ databases">
        <authorList>
            <person name="Weinstock G."/>
            <person name="Sodergren E."/>
            <person name="Wylie T."/>
            <person name="Fulton L."/>
            <person name="Fulton R."/>
            <person name="Fronick C."/>
            <person name="O'Laughlin M."/>
            <person name="Godfrey J."/>
            <person name="Miner T."/>
            <person name="Herter B."/>
            <person name="Appelbaum E."/>
            <person name="Cordes M."/>
            <person name="Lek S."/>
            <person name="Wollam A."/>
            <person name="Pepin K.H."/>
            <person name="Palsikar V.B."/>
            <person name="Mitreva M."/>
            <person name="Wilson R.K."/>
        </authorList>
    </citation>
    <scope>NUCLEOTIDE SEQUENCE [LARGE SCALE GENOMIC DNA]</scope>
    <source>
        <strain evidence="4 5">ATCC 700627</strain>
    </source>
</reference>
<keyword evidence="1" id="KW-0732">Signal</keyword>
<evidence type="ECO:0000256" key="1">
    <source>
        <dbReference type="ARBA" id="ARBA00022729"/>
    </source>
</evidence>
<dbReference type="RefSeq" id="WP_021752702.1">
    <property type="nucleotide sequence ID" value="NZ_KI271819.1"/>
</dbReference>
<dbReference type="Pfam" id="PF04650">
    <property type="entry name" value="YSIRK_signal"/>
    <property type="match status" value="1"/>
</dbReference>
<dbReference type="InterPro" id="IPR005877">
    <property type="entry name" value="YSIRK_signal_dom"/>
</dbReference>
<evidence type="ECO:0000259" key="3">
    <source>
        <dbReference type="Pfam" id="PF04650"/>
    </source>
</evidence>
<feature type="non-terminal residue" evidence="4">
    <location>
        <position position="123"/>
    </location>
</feature>
<protein>
    <submittedName>
        <fullName evidence="4">Signal peptide protein, YSIRK family</fullName>
    </submittedName>
</protein>
<feature type="compositionally biased region" description="Basic and acidic residues" evidence="2">
    <location>
        <begin position="84"/>
        <end position="110"/>
    </location>
</feature>
<organism evidence="4 5">
    <name type="scientific">Gemella bergeri ATCC 700627</name>
    <dbReference type="NCBI Taxonomy" id="1321820"/>
    <lineage>
        <taxon>Bacteria</taxon>
        <taxon>Bacillati</taxon>
        <taxon>Bacillota</taxon>
        <taxon>Bacilli</taxon>
        <taxon>Bacillales</taxon>
        <taxon>Gemellaceae</taxon>
        <taxon>Gemella</taxon>
    </lineage>
</organism>
<name>U2RSI4_9BACL</name>
<dbReference type="HOGENOM" id="CLU_2020055_0_0_9"/>
<dbReference type="Proteomes" id="UP000016637">
    <property type="component" value="Unassembled WGS sequence"/>
</dbReference>
<gene>
    <name evidence="4" type="ORF">HMPREF1983_01330</name>
</gene>
<keyword evidence="5" id="KW-1185">Reference proteome</keyword>
<accession>U2RSI4</accession>
<dbReference type="eggNOG" id="ENOG503045V">
    <property type="taxonomic scope" value="Bacteria"/>
</dbReference>
<evidence type="ECO:0000313" key="5">
    <source>
        <dbReference type="Proteomes" id="UP000016637"/>
    </source>
</evidence>